<evidence type="ECO:0008006" key="4">
    <source>
        <dbReference type="Google" id="ProtNLM"/>
    </source>
</evidence>
<dbReference type="NCBIfam" id="TIGR03089">
    <property type="entry name" value="TIGR03089 family protein"/>
    <property type="match status" value="1"/>
</dbReference>
<evidence type="ECO:0000313" key="3">
    <source>
        <dbReference type="Proteomes" id="UP000273001"/>
    </source>
</evidence>
<dbReference type="EMBL" id="CP032514">
    <property type="protein sequence ID" value="AYD90242.1"/>
    <property type="molecule type" value="Genomic_DNA"/>
</dbReference>
<sequence>MYTQLLETLPAAHDSDRPWLVCYGLDQRIELTGRVLSMWHAKVAGLITNEVFSGDGIHIGTGVHWRGVIWACGAWLAGQHVLVGTADTVRAAGLSPGLSVALDDEQLCPDAEVQVLAPPQSLALRWPAQLPPLVLDGAADLMAYPDHYAPVSEASTSSVPLTELDRQGRHTYWSEDDLLGALYHPGSRPAGDRVGAQAPGPEATARSAEGQQAVLVHENGLAPALRGVLTTWRAGRTAVLLMEGAGEDVAQAAARQEGATW</sequence>
<dbReference type="InterPro" id="IPR017523">
    <property type="entry name" value="Rv3268"/>
</dbReference>
<name>A0ABM6Z4H0_9ACTO</name>
<evidence type="ECO:0000256" key="1">
    <source>
        <dbReference type="SAM" id="MobiDB-lite"/>
    </source>
</evidence>
<gene>
    <name evidence="2" type="ORF">D5R93_09925</name>
</gene>
<dbReference type="RefSeq" id="WP_120205001.1">
    <property type="nucleotide sequence ID" value="NZ_CP032514.1"/>
</dbReference>
<protein>
    <recommendedName>
        <fullName evidence="4">TIGR03089 family protein</fullName>
    </recommendedName>
</protein>
<keyword evidence="3" id="KW-1185">Reference proteome</keyword>
<evidence type="ECO:0000313" key="2">
    <source>
        <dbReference type="EMBL" id="AYD90242.1"/>
    </source>
</evidence>
<reference evidence="2 3" key="1">
    <citation type="submission" date="2018-09" db="EMBL/GenBank/DDBJ databases">
        <authorList>
            <person name="Li J."/>
        </authorList>
    </citation>
    <scope>NUCLEOTIDE SEQUENCE [LARGE SCALE GENOMIC DNA]</scope>
    <source>
        <strain evidence="2 3">2129</strain>
    </source>
</reference>
<organism evidence="2 3">
    <name type="scientific">Actinomyces lilanjuaniae</name>
    <dbReference type="NCBI Taxonomy" id="2321394"/>
    <lineage>
        <taxon>Bacteria</taxon>
        <taxon>Bacillati</taxon>
        <taxon>Actinomycetota</taxon>
        <taxon>Actinomycetes</taxon>
        <taxon>Actinomycetales</taxon>
        <taxon>Actinomycetaceae</taxon>
        <taxon>Actinomyces</taxon>
    </lineage>
</organism>
<proteinExistence type="predicted"/>
<feature type="region of interest" description="Disordered" evidence="1">
    <location>
        <begin position="186"/>
        <end position="206"/>
    </location>
</feature>
<accession>A0ABM6Z4H0</accession>
<dbReference type="Proteomes" id="UP000273001">
    <property type="component" value="Chromosome"/>
</dbReference>